<evidence type="ECO:0000256" key="9">
    <source>
        <dbReference type="ARBA" id="ARBA00023136"/>
    </source>
</evidence>
<feature type="compositionally biased region" description="Low complexity" evidence="11">
    <location>
        <begin position="432"/>
        <end position="449"/>
    </location>
</feature>
<protein>
    <recommendedName>
        <fullName evidence="13">Peptidase S8/S53 domain-containing protein</fullName>
    </recommendedName>
</protein>
<feature type="compositionally biased region" description="Low complexity" evidence="11">
    <location>
        <begin position="346"/>
        <end position="358"/>
    </location>
</feature>
<keyword evidence="4 10" id="KW-0645">Protease</keyword>
<gene>
    <name evidence="14" type="ORF">GCM10022233_61960</name>
</gene>
<evidence type="ECO:0000256" key="3">
    <source>
        <dbReference type="ARBA" id="ARBA00022475"/>
    </source>
</evidence>
<keyword evidence="7 10" id="KW-0720">Serine protease</keyword>
<evidence type="ECO:0000256" key="5">
    <source>
        <dbReference type="ARBA" id="ARBA00022692"/>
    </source>
</evidence>
<dbReference type="InterPro" id="IPR023834">
    <property type="entry name" value="T7SS_pept_S8A_mycosin"/>
</dbReference>
<keyword evidence="15" id="KW-1185">Reference proteome</keyword>
<evidence type="ECO:0000313" key="14">
    <source>
        <dbReference type="EMBL" id="GAA4075273.1"/>
    </source>
</evidence>
<reference evidence="15" key="1">
    <citation type="journal article" date="2019" name="Int. J. Syst. Evol. Microbiol.">
        <title>The Global Catalogue of Microorganisms (GCM) 10K type strain sequencing project: providing services to taxonomists for standard genome sequencing and annotation.</title>
        <authorList>
            <consortium name="The Broad Institute Genomics Platform"/>
            <consortium name="The Broad Institute Genome Sequencing Center for Infectious Disease"/>
            <person name="Wu L."/>
            <person name="Ma J."/>
        </authorList>
    </citation>
    <scope>NUCLEOTIDE SEQUENCE [LARGE SCALE GENOMIC DNA]</scope>
    <source>
        <strain evidence="15">JCM 16925</strain>
    </source>
</reference>
<dbReference type="PANTHER" id="PTHR43806">
    <property type="entry name" value="PEPTIDASE S8"/>
    <property type="match status" value="1"/>
</dbReference>
<dbReference type="NCBIfam" id="TIGR03921">
    <property type="entry name" value="T7SS_mycosin"/>
    <property type="match status" value="1"/>
</dbReference>
<keyword evidence="8 12" id="KW-1133">Transmembrane helix</keyword>
<dbReference type="Pfam" id="PF00082">
    <property type="entry name" value="Peptidase_S8"/>
    <property type="match status" value="1"/>
</dbReference>
<feature type="active site" description="Charge relay system" evidence="10">
    <location>
        <position position="81"/>
    </location>
</feature>
<organism evidence="14 15">
    <name type="scientific">Streptomyces shaanxiensis</name>
    <dbReference type="NCBI Taxonomy" id="653357"/>
    <lineage>
        <taxon>Bacteria</taxon>
        <taxon>Bacillati</taxon>
        <taxon>Actinomycetota</taxon>
        <taxon>Actinomycetes</taxon>
        <taxon>Kitasatosporales</taxon>
        <taxon>Streptomycetaceae</taxon>
        <taxon>Streptomyces</taxon>
    </lineage>
</organism>
<evidence type="ECO:0000256" key="1">
    <source>
        <dbReference type="ARBA" id="ARBA00004162"/>
    </source>
</evidence>
<dbReference type="InterPro" id="IPR000209">
    <property type="entry name" value="Peptidase_S8/S53_dom"/>
</dbReference>
<dbReference type="InterPro" id="IPR023827">
    <property type="entry name" value="Peptidase_S8_Asp-AS"/>
</dbReference>
<dbReference type="CDD" id="cd12087">
    <property type="entry name" value="TM_EGFR-like"/>
    <property type="match status" value="1"/>
</dbReference>
<accession>A0ABP7VVG2</accession>
<feature type="active site" description="Charge relay system" evidence="10">
    <location>
        <position position="116"/>
    </location>
</feature>
<evidence type="ECO:0000256" key="4">
    <source>
        <dbReference type="ARBA" id="ARBA00022670"/>
    </source>
</evidence>
<evidence type="ECO:0000256" key="7">
    <source>
        <dbReference type="ARBA" id="ARBA00022825"/>
    </source>
</evidence>
<evidence type="ECO:0000256" key="6">
    <source>
        <dbReference type="ARBA" id="ARBA00022801"/>
    </source>
</evidence>
<dbReference type="InterPro" id="IPR050131">
    <property type="entry name" value="Peptidase_S8_subtilisin-like"/>
</dbReference>
<dbReference type="InterPro" id="IPR036852">
    <property type="entry name" value="Peptidase_S8/S53_dom_sf"/>
</dbReference>
<evidence type="ECO:0000256" key="2">
    <source>
        <dbReference type="ARBA" id="ARBA00011073"/>
    </source>
</evidence>
<evidence type="ECO:0000259" key="13">
    <source>
        <dbReference type="Pfam" id="PF00082"/>
    </source>
</evidence>
<dbReference type="PRINTS" id="PR00723">
    <property type="entry name" value="SUBTILISIN"/>
</dbReference>
<proteinExistence type="inferred from homology"/>
<keyword evidence="9 12" id="KW-0472">Membrane</keyword>
<evidence type="ECO:0000313" key="15">
    <source>
        <dbReference type="Proteomes" id="UP001499984"/>
    </source>
</evidence>
<feature type="region of interest" description="Disordered" evidence="11">
    <location>
        <begin position="335"/>
        <end position="366"/>
    </location>
</feature>
<evidence type="ECO:0000256" key="10">
    <source>
        <dbReference type="PROSITE-ProRule" id="PRU01240"/>
    </source>
</evidence>
<dbReference type="Proteomes" id="UP001499984">
    <property type="component" value="Unassembled WGS sequence"/>
</dbReference>
<dbReference type="PROSITE" id="PS00136">
    <property type="entry name" value="SUBTILASE_ASP"/>
    <property type="match status" value="1"/>
</dbReference>
<keyword evidence="6 10" id="KW-0378">Hydrolase</keyword>
<sequence>MRGRGLRVTPTFGMGEEDGMAFTRTVRALGATTLTGALILAAAPAASADQTRRDQWALQALQAESAWKLSKGKGVTVAVIDDGVNAEHQDLSGNVLKGKDFWDSDNDPSPVSGDDHGTAMASLIAAHGHGAGASDGVIGLAPEAKILPIRWDMEGEAGLSDEIRYAVDHGASVINISVSNHQDLPEDREAVAYALKRNVLIVVAAGNEGVNSIDFPAKYPGVLTVGGVDDNGVVWSKSNSGPEVLLTAPATRIVSASSPGNELRMGSGTSDSAALVSAAAALVRSKFPNLTAGQVANRLVKTAALPDSAQGLSLPDEKYGYGTIRPLAALTQDIPAGSESGPLKTPVSAVKSPSAAPSTGKSDADYAAENEKADQKQMLFFVVLGVIALAVIGLIVLLIVKRSRRNKNNNGGPGGPAGYPQYGQQPFPPQQNPYQQQGAPQQPNPYQQQSTPPHGQWPPQQ</sequence>
<name>A0ABP7VVG2_9ACTN</name>
<dbReference type="PROSITE" id="PS51892">
    <property type="entry name" value="SUBTILASE"/>
    <property type="match status" value="1"/>
</dbReference>
<dbReference type="SUPFAM" id="SSF52743">
    <property type="entry name" value="Subtilisin-like"/>
    <property type="match status" value="1"/>
</dbReference>
<comment type="caution">
    <text evidence="14">The sequence shown here is derived from an EMBL/GenBank/DDBJ whole genome shotgun (WGS) entry which is preliminary data.</text>
</comment>
<dbReference type="EMBL" id="BAAAZY010000019">
    <property type="protein sequence ID" value="GAA4075273.1"/>
    <property type="molecule type" value="Genomic_DNA"/>
</dbReference>
<dbReference type="Gene3D" id="3.40.50.200">
    <property type="entry name" value="Peptidase S8/S53 domain"/>
    <property type="match status" value="1"/>
</dbReference>
<keyword evidence="5 12" id="KW-0812">Transmembrane</keyword>
<feature type="active site" description="Charge relay system" evidence="10">
    <location>
        <position position="270"/>
    </location>
</feature>
<dbReference type="PANTHER" id="PTHR43806:SF11">
    <property type="entry name" value="CEREVISIN-RELATED"/>
    <property type="match status" value="1"/>
</dbReference>
<evidence type="ECO:0000256" key="8">
    <source>
        <dbReference type="ARBA" id="ARBA00022989"/>
    </source>
</evidence>
<feature type="domain" description="Peptidase S8/S53" evidence="13">
    <location>
        <begin position="72"/>
        <end position="322"/>
    </location>
</feature>
<comment type="subcellular location">
    <subcellularLocation>
        <location evidence="1">Cell membrane</location>
        <topology evidence="1">Single-pass membrane protein</topology>
    </subcellularLocation>
</comment>
<keyword evidence="3" id="KW-1003">Cell membrane</keyword>
<dbReference type="InterPro" id="IPR015500">
    <property type="entry name" value="Peptidase_S8_subtilisin-rel"/>
</dbReference>
<feature type="transmembrane region" description="Helical" evidence="12">
    <location>
        <begin position="378"/>
        <end position="400"/>
    </location>
</feature>
<feature type="region of interest" description="Disordered" evidence="11">
    <location>
        <begin position="405"/>
        <end position="461"/>
    </location>
</feature>
<feature type="compositionally biased region" description="Polar residues" evidence="11">
    <location>
        <begin position="450"/>
        <end position="461"/>
    </location>
</feature>
<evidence type="ECO:0000256" key="11">
    <source>
        <dbReference type="SAM" id="MobiDB-lite"/>
    </source>
</evidence>
<comment type="similarity">
    <text evidence="2 10">Belongs to the peptidase S8 family.</text>
</comment>
<evidence type="ECO:0000256" key="12">
    <source>
        <dbReference type="SAM" id="Phobius"/>
    </source>
</evidence>